<evidence type="ECO:0000313" key="2">
    <source>
        <dbReference type="EMBL" id="PFQ47812.1"/>
    </source>
</evidence>
<dbReference type="RefSeq" id="WP_098612264.1">
    <property type="nucleotide sequence ID" value="NZ_NVAP01000019.1"/>
</dbReference>
<comment type="caution">
    <text evidence="2">The sequence shown here is derived from an EMBL/GenBank/DDBJ whole genome shotgun (WGS) entry which is preliminary data.</text>
</comment>
<dbReference type="EMBL" id="NVAP01000019">
    <property type="protein sequence ID" value="PFQ47812.1"/>
    <property type="molecule type" value="Genomic_DNA"/>
</dbReference>
<evidence type="ECO:0000256" key="1">
    <source>
        <dbReference type="SAM" id="Coils"/>
    </source>
</evidence>
<protein>
    <submittedName>
        <fullName evidence="2">Uncharacterized protein</fullName>
    </submittedName>
</protein>
<keyword evidence="1" id="KW-0175">Coiled coil</keyword>
<evidence type="ECO:0000313" key="3">
    <source>
        <dbReference type="Proteomes" id="UP000224386"/>
    </source>
</evidence>
<reference evidence="2 3" key="1">
    <citation type="submission" date="2017-09" db="EMBL/GenBank/DDBJ databases">
        <title>Large-scale bioinformatics analysis of Bacillus genomes uncovers conserved roles of natural products in bacterial physiology.</title>
        <authorList>
            <consortium name="Agbiome Team Llc"/>
            <person name="Bleich R.M."/>
            <person name="Grubbs K.J."/>
            <person name="Santa Maria K.C."/>
            <person name="Allen S.E."/>
            <person name="Farag S."/>
            <person name="Shank E.A."/>
            <person name="Bowers A."/>
        </authorList>
    </citation>
    <scope>NUCLEOTIDE SEQUENCE [LARGE SCALE GENOMIC DNA]</scope>
    <source>
        <strain evidence="2 3">AFS070861</strain>
    </source>
</reference>
<dbReference type="AlphaFoldDB" id="A0A2B2M004"/>
<feature type="coiled-coil region" evidence="1">
    <location>
        <begin position="63"/>
        <end position="90"/>
    </location>
</feature>
<organism evidence="2 3">
    <name type="scientific">Bacillus cereus</name>
    <dbReference type="NCBI Taxonomy" id="1396"/>
    <lineage>
        <taxon>Bacteria</taxon>
        <taxon>Bacillati</taxon>
        <taxon>Bacillota</taxon>
        <taxon>Bacilli</taxon>
        <taxon>Bacillales</taxon>
        <taxon>Bacillaceae</taxon>
        <taxon>Bacillus</taxon>
        <taxon>Bacillus cereus group</taxon>
    </lineage>
</organism>
<accession>A0A2B2M004</accession>
<gene>
    <name evidence="2" type="ORF">COK05_08695</name>
</gene>
<dbReference type="Proteomes" id="UP000224386">
    <property type="component" value="Unassembled WGS sequence"/>
</dbReference>
<sequence>MTTMLEKMMHNSTEITISGQKMKMRRLNVKDVWRFTKIISKVGRHAMTDFMEFGKEKNEIDEKIQLAQMNEEQQEQLNEIEKQKKEKGLEFVFQLLSMIPECEDEFSEFFSSLLQIKREEFDQLPPEAMVVVIEGLLESEDLMSFFNQVKGLIKSQSLKWNKQEM</sequence>
<name>A0A2B2M004_BACCE</name>
<proteinExistence type="predicted"/>